<dbReference type="CDD" id="cd03062">
    <property type="entry name" value="TRX_Fd_Sucrase"/>
    <property type="match status" value="1"/>
</dbReference>
<accession>W9GLZ5</accession>
<dbReference type="OrthoDB" id="3399139at2"/>
<dbReference type="InterPro" id="IPR036249">
    <property type="entry name" value="Thioredoxin-like_sf"/>
</dbReference>
<dbReference type="Proteomes" id="UP000019494">
    <property type="component" value="Unassembled WGS sequence"/>
</dbReference>
<sequence>MTDRHPATVGHGTSASDACSVLWQQDGTSAYGTAARAGFFVVLEQPGPWGRKAAEESHLPRDVGIELDRLASAAGGRFMLMRRPGPHVDRPGGQHVLVGHAGGSRAEAWLLEGRVASPADLVGLDWAALAEGRVEAVAATLPGAGLSPPVLLICTNGRRDVCCAVRGRPLAAAAAHLDPTRVWEVSHTGGHRFAPTAVLLPWGQAFARLTEDTTAQLLRSSLTNAIPLDLLGPHHDRGRSALAPALQAAESFVRHLVGETDLPAFTTEAVPDTEAWTGRRADSAPADSAPADGESAGGAPTADDGSVSHAWVRHADGREWRVRVVRKALGRQRPESCGKAPVEVHEYEVALTG</sequence>
<gene>
    <name evidence="2" type="ORF">N864_08830</name>
</gene>
<evidence type="ECO:0000313" key="2">
    <source>
        <dbReference type="EMBL" id="EWT07281.1"/>
    </source>
</evidence>
<dbReference type="InterPro" id="IPR009737">
    <property type="entry name" value="Aim32/Apd1-like"/>
</dbReference>
<organism evidence="2 3">
    <name type="scientific">Intrasporangium chromatireducens Q5-1</name>
    <dbReference type="NCBI Taxonomy" id="584657"/>
    <lineage>
        <taxon>Bacteria</taxon>
        <taxon>Bacillati</taxon>
        <taxon>Actinomycetota</taxon>
        <taxon>Actinomycetes</taxon>
        <taxon>Micrococcales</taxon>
        <taxon>Intrasporangiaceae</taxon>
        <taxon>Intrasporangium</taxon>
    </lineage>
</organism>
<dbReference type="RefSeq" id="WP_051518159.1">
    <property type="nucleotide sequence ID" value="NZ_AWQS01000016.1"/>
</dbReference>
<reference evidence="3" key="1">
    <citation type="submission" date="2013-08" db="EMBL/GenBank/DDBJ databases">
        <title>Intrasporangium oryzae NRRL B-24470.</title>
        <authorList>
            <person name="Liu H."/>
            <person name="Wang G."/>
        </authorList>
    </citation>
    <scope>NUCLEOTIDE SEQUENCE [LARGE SCALE GENOMIC DNA]</scope>
    <source>
        <strain evidence="3">Q5-1</strain>
    </source>
</reference>
<evidence type="ECO:0000256" key="1">
    <source>
        <dbReference type="SAM" id="MobiDB-lite"/>
    </source>
</evidence>
<dbReference type="SUPFAM" id="SSF52833">
    <property type="entry name" value="Thioredoxin-like"/>
    <property type="match status" value="1"/>
</dbReference>
<protein>
    <submittedName>
        <fullName evidence="2">Sucrase ferredoxin</fullName>
    </submittedName>
</protein>
<comment type="caution">
    <text evidence="2">The sequence shown here is derived from an EMBL/GenBank/DDBJ whole genome shotgun (WGS) entry which is preliminary data.</text>
</comment>
<evidence type="ECO:0000313" key="3">
    <source>
        <dbReference type="Proteomes" id="UP000019494"/>
    </source>
</evidence>
<proteinExistence type="predicted"/>
<feature type="region of interest" description="Disordered" evidence="1">
    <location>
        <begin position="271"/>
        <end position="307"/>
    </location>
</feature>
<dbReference type="AlphaFoldDB" id="W9GLZ5"/>
<keyword evidence="3" id="KW-1185">Reference proteome</keyword>
<feature type="compositionally biased region" description="Low complexity" evidence="1">
    <location>
        <begin position="283"/>
        <end position="300"/>
    </location>
</feature>
<dbReference type="EMBL" id="AWQS01000016">
    <property type="protein sequence ID" value="EWT07281.1"/>
    <property type="molecule type" value="Genomic_DNA"/>
</dbReference>
<name>W9GLZ5_9MICO</name>
<dbReference type="Pfam" id="PF06999">
    <property type="entry name" value="Suc_Fer-like"/>
    <property type="match status" value="1"/>
</dbReference>
<dbReference type="PATRIC" id="fig|584657.3.peg.761"/>